<proteinExistence type="predicted"/>
<dbReference type="PANTHER" id="PTHR30329">
    <property type="entry name" value="STATOR ELEMENT OF FLAGELLAR MOTOR COMPLEX"/>
    <property type="match status" value="1"/>
</dbReference>
<dbReference type="SUPFAM" id="SSF103088">
    <property type="entry name" value="OmpA-like"/>
    <property type="match status" value="1"/>
</dbReference>
<feature type="domain" description="OmpA-like" evidence="4">
    <location>
        <begin position="250"/>
        <end position="376"/>
    </location>
</feature>
<dbReference type="EMBL" id="NRRL01000001">
    <property type="protein sequence ID" value="MBK1666625.1"/>
    <property type="molecule type" value="Genomic_DNA"/>
</dbReference>
<dbReference type="Proteomes" id="UP001296873">
    <property type="component" value="Unassembled WGS sequence"/>
</dbReference>
<comment type="caution">
    <text evidence="5">The sequence shown here is derived from an EMBL/GenBank/DDBJ whole genome shotgun (WGS) entry which is preliminary data.</text>
</comment>
<evidence type="ECO:0000259" key="4">
    <source>
        <dbReference type="PROSITE" id="PS51123"/>
    </source>
</evidence>
<dbReference type="Pfam" id="PF00691">
    <property type="entry name" value="OmpA"/>
    <property type="match status" value="1"/>
</dbReference>
<feature type="signal peptide" evidence="3">
    <location>
        <begin position="1"/>
        <end position="31"/>
    </location>
</feature>
<keyword evidence="3" id="KW-0732">Signal</keyword>
<dbReference type="InterPro" id="IPR036737">
    <property type="entry name" value="OmpA-like_sf"/>
</dbReference>
<dbReference type="PROSITE" id="PS51123">
    <property type="entry name" value="OMPA_2"/>
    <property type="match status" value="1"/>
</dbReference>
<evidence type="ECO:0000256" key="1">
    <source>
        <dbReference type="PROSITE-ProRule" id="PRU00473"/>
    </source>
</evidence>
<organism evidence="5 6">
    <name type="scientific">Rhodovibrio sodomensis</name>
    <dbReference type="NCBI Taxonomy" id="1088"/>
    <lineage>
        <taxon>Bacteria</taxon>
        <taxon>Pseudomonadati</taxon>
        <taxon>Pseudomonadota</taxon>
        <taxon>Alphaproteobacteria</taxon>
        <taxon>Rhodospirillales</taxon>
        <taxon>Rhodovibrionaceae</taxon>
        <taxon>Rhodovibrio</taxon>
    </lineage>
</organism>
<evidence type="ECO:0000256" key="2">
    <source>
        <dbReference type="SAM" id="Coils"/>
    </source>
</evidence>
<dbReference type="Gene3D" id="1.10.287.1490">
    <property type="match status" value="1"/>
</dbReference>
<dbReference type="Gene3D" id="3.30.1330.60">
    <property type="entry name" value="OmpA-like domain"/>
    <property type="match status" value="1"/>
</dbReference>
<protein>
    <recommendedName>
        <fullName evidence="4">OmpA-like domain-containing protein</fullName>
    </recommendedName>
</protein>
<dbReference type="InterPro" id="IPR006665">
    <property type="entry name" value="OmpA-like"/>
</dbReference>
<dbReference type="InterPro" id="IPR050330">
    <property type="entry name" value="Bact_OuterMem_StrucFunc"/>
</dbReference>
<keyword evidence="1" id="KW-0472">Membrane</keyword>
<evidence type="ECO:0000313" key="5">
    <source>
        <dbReference type="EMBL" id="MBK1666625.1"/>
    </source>
</evidence>
<dbReference type="PANTHER" id="PTHR30329:SF21">
    <property type="entry name" value="LIPOPROTEIN YIAD-RELATED"/>
    <property type="match status" value="1"/>
</dbReference>
<evidence type="ECO:0000313" key="6">
    <source>
        <dbReference type="Proteomes" id="UP001296873"/>
    </source>
</evidence>
<name>A0ABS1D8C2_9PROT</name>
<sequence length="376" mass="41459">MHVGHSTGGQPMRAAIGALALLLMAAAPGQAQDTPKAKANALLVHAIDAAEQAEQADDAGRRLELLDQAQARIQQIRRKYAGTDLAVKLATGQTIGDFDPGEIATRREAAFADACLDDPSPECLQPLADRLTEINDKLETTSLQLRKTRAKLDQTETRAAQRKVELAKLDKEVDKLRAALERVQDKHMAAEDEANDLREKLQSRRRRIDNLTERLNKQLAEDIDALARYRSEFFGRLRESIGSRDGVRIVGHRFVIGADHLFDSGSAELTSSGRDILDRVSTTLGNVAAKVPQDIDWIVRIASHTDRRPIQTAKYPSNWELSATRSIAVVKDMIDNGTLAQQLVAVGYADNYPIAESGTEGAMQINRRIEIKLSEM</sequence>
<reference evidence="5 6" key="1">
    <citation type="journal article" date="2020" name="Microorganisms">
        <title>Osmotic Adaptation and Compatible Solute Biosynthesis of Phototrophic Bacteria as Revealed from Genome Analyses.</title>
        <authorList>
            <person name="Imhoff J.F."/>
            <person name="Rahn T."/>
            <person name="Kunzel S."/>
            <person name="Keller A."/>
            <person name="Neulinger S.C."/>
        </authorList>
    </citation>
    <scope>NUCLEOTIDE SEQUENCE [LARGE SCALE GENOMIC DNA]</scope>
    <source>
        <strain evidence="5 6">DSM 9895</strain>
    </source>
</reference>
<feature type="chain" id="PRO_5046777019" description="OmpA-like domain-containing protein" evidence="3">
    <location>
        <begin position="32"/>
        <end position="376"/>
    </location>
</feature>
<feature type="coiled-coil region" evidence="2">
    <location>
        <begin position="138"/>
        <end position="221"/>
    </location>
</feature>
<dbReference type="SUPFAM" id="SSF57997">
    <property type="entry name" value="Tropomyosin"/>
    <property type="match status" value="1"/>
</dbReference>
<dbReference type="CDD" id="cd07185">
    <property type="entry name" value="OmpA_C-like"/>
    <property type="match status" value="1"/>
</dbReference>
<keyword evidence="2" id="KW-0175">Coiled coil</keyword>
<keyword evidence="6" id="KW-1185">Reference proteome</keyword>
<gene>
    <name evidence="5" type="ORF">CKO28_01025</name>
</gene>
<evidence type="ECO:0000256" key="3">
    <source>
        <dbReference type="SAM" id="SignalP"/>
    </source>
</evidence>
<accession>A0ABS1D8C2</accession>